<dbReference type="Proteomes" id="UP000094802">
    <property type="component" value="Unassembled WGS sequence"/>
</dbReference>
<accession>A0A1E5FCL3</accession>
<organism evidence="1 2">
    <name type="scientific">Vibrio splendidus 12E03</name>
    <dbReference type="NCBI Taxonomy" id="1191305"/>
    <lineage>
        <taxon>Bacteria</taxon>
        <taxon>Pseudomonadati</taxon>
        <taxon>Pseudomonadota</taxon>
        <taxon>Gammaproteobacteria</taxon>
        <taxon>Vibrionales</taxon>
        <taxon>Vibrionaceae</taxon>
        <taxon>Vibrio</taxon>
    </lineage>
</organism>
<evidence type="ECO:0000313" key="2">
    <source>
        <dbReference type="Proteomes" id="UP000094802"/>
    </source>
</evidence>
<dbReference type="EMBL" id="AJZD02000311">
    <property type="protein sequence ID" value="OEF86800.1"/>
    <property type="molecule type" value="Genomic_DNA"/>
</dbReference>
<gene>
    <name evidence="1" type="ORF">A142_10095</name>
</gene>
<dbReference type="AlphaFoldDB" id="A0A1E5FCL3"/>
<comment type="caution">
    <text evidence="1">The sequence shown here is derived from an EMBL/GenBank/DDBJ whole genome shotgun (WGS) entry which is preliminary data.</text>
</comment>
<protein>
    <submittedName>
        <fullName evidence="1">Uncharacterized protein</fullName>
    </submittedName>
</protein>
<reference evidence="1 2" key="1">
    <citation type="journal article" date="2012" name="Science">
        <title>Ecological populations of bacteria act as socially cohesive units of antibiotic production and resistance.</title>
        <authorList>
            <person name="Cordero O.X."/>
            <person name="Wildschutte H."/>
            <person name="Kirkup B."/>
            <person name="Proehl S."/>
            <person name="Ngo L."/>
            <person name="Hussain F."/>
            <person name="Le Roux F."/>
            <person name="Mincer T."/>
            <person name="Polz M.F."/>
        </authorList>
    </citation>
    <scope>NUCLEOTIDE SEQUENCE [LARGE SCALE GENOMIC DNA]</scope>
    <source>
        <strain evidence="1 2">12E03</strain>
    </source>
</reference>
<proteinExistence type="predicted"/>
<evidence type="ECO:0000313" key="1">
    <source>
        <dbReference type="EMBL" id="OEF86800.1"/>
    </source>
</evidence>
<name>A0A1E5FCL3_VIBSP</name>
<sequence length="286" mass="33622">MSFVMCFKEKMKTTNITRKECNRLRLANAVNHIDFTFEEALAEGERVIKKKIESLEFLFERSNEEYDELAYDSDGYMVDSPEVESILADISNYEYDIEMNKEQLYCFSEMKIIHLFKAYEVTMKRIVKTAYPTANERDFFNWEKLITFSRVRGVALKKLEGFDEVNQLRVVNNNIKHSAGVSSEVIRHVPFFSESRYFTLESLNEFYLTVRDCIFPFLQAMAFEFDKAVFEQSDEKLDKIVAEYSKVMSSSELKMLSEKLRVMSEQDDNVSILDYLKAVAITRERT</sequence>